<evidence type="ECO:0000259" key="5">
    <source>
        <dbReference type="PROSITE" id="PS50893"/>
    </source>
</evidence>
<comment type="similarity">
    <text evidence="1">Belongs to the ABC transporter superfamily.</text>
</comment>
<dbReference type="AlphaFoldDB" id="D1C5V5"/>
<dbReference type="GO" id="GO:0005524">
    <property type="term" value="F:ATP binding"/>
    <property type="evidence" value="ECO:0007669"/>
    <property type="project" value="UniProtKB-KW"/>
</dbReference>
<dbReference type="InterPro" id="IPR003439">
    <property type="entry name" value="ABC_transporter-like_ATP-bd"/>
</dbReference>
<evidence type="ECO:0000256" key="2">
    <source>
        <dbReference type="ARBA" id="ARBA00022448"/>
    </source>
</evidence>
<dbReference type="EMBL" id="CP001823">
    <property type="protein sequence ID" value="ACZ39507.1"/>
    <property type="molecule type" value="Genomic_DNA"/>
</dbReference>
<dbReference type="InterPro" id="IPR027417">
    <property type="entry name" value="P-loop_NTPase"/>
</dbReference>
<organism evidence="6 7">
    <name type="scientific">Sphaerobacter thermophilus (strain ATCC 49802 / DSM 20745 / KCCM 41009 / NCIMB 13125 / S 6022)</name>
    <dbReference type="NCBI Taxonomy" id="479434"/>
    <lineage>
        <taxon>Bacteria</taxon>
        <taxon>Pseudomonadati</taxon>
        <taxon>Thermomicrobiota</taxon>
        <taxon>Thermomicrobia</taxon>
        <taxon>Sphaerobacterales</taxon>
        <taxon>Sphaerobacterineae</taxon>
        <taxon>Sphaerobacteraceae</taxon>
        <taxon>Sphaerobacter</taxon>
    </lineage>
</organism>
<dbReference type="Gene3D" id="3.40.50.300">
    <property type="entry name" value="P-loop containing nucleotide triphosphate hydrolases"/>
    <property type="match status" value="1"/>
</dbReference>
<dbReference type="InParanoid" id="D1C5V5"/>
<dbReference type="InterPro" id="IPR017871">
    <property type="entry name" value="ABC_transporter-like_CS"/>
</dbReference>
<dbReference type="PANTHER" id="PTHR43335">
    <property type="entry name" value="ABC TRANSPORTER, ATP-BINDING PROTEIN"/>
    <property type="match status" value="1"/>
</dbReference>
<reference evidence="6 7" key="2">
    <citation type="journal article" date="2010" name="Stand. Genomic Sci.">
        <title>Complete genome sequence of Desulfohalobium retbaense type strain (HR(100)).</title>
        <authorList>
            <person name="Spring S."/>
            <person name="Nolan M."/>
            <person name="Lapidus A."/>
            <person name="Glavina Del Rio T."/>
            <person name="Copeland A."/>
            <person name="Tice H."/>
            <person name="Cheng J.F."/>
            <person name="Lucas S."/>
            <person name="Land M."/>
            <person name="Chen F."/>
            <person name="Bruce D."/>
            <person name="Goodwin L."/>
            <person name="Pitluck S."/>
            <person name="Ivanova N."/>
            <person name="Mavromatis K."/>
            <person name="Mikhailova N."/>
            <person name="Pati A."/>
            <person name="Chen A."/>
            <person name="Palaniappan K."/>
            <person name="Hauser L."/>
            <person name="Chang Y.J."/>
            <person name="Jeffries C.D."/>
            <person name="Munk C."/>
            <person name="Kiss H."/>
            <person name="Chain P."/>
            <person name="Han C."/>
            <person name="Brettin T."/>
            <person name="Detter J.C."/>
            <person name="Schuler E."/>
            <person name="Goker M."/>
            <person name="Rohde M."/>
            <person name="Bristow J."/>
            <person name="Eisen J.A."/>
            <person name="Markowitz V."/>
            <person name="Hugenholtz P."/>
            <person name="Kyrpides N.C."/>
            <person name="Klenk H.P."/>
        </authorList>
    </citation>
    <scope>NUCLEOTIDE SEQUENCE [LARGE SCALE GENOMIC DNA]</scope>
    <source>
        <strain evidence="7">ATCC 49802 / DSM 20745 / S 6022</strain>
    </source>
</reference>
<keyword evidence="2" id="KW-0813">Transport</keyword>
<dbReference type="PROSITE" id="PS50893">
    <property type="entry name" value="ABC_TRANSPORTER_2"/>
    <property type="match status" value="1"/>
</dbReference>
<dbReference type="InterPro" id="IPR003593">
    <property type="entry name" value="AAA+_ATPase"/>
</dbReference>
<reference evidence="7" key="1">
    <citation type="submission" date="2009-11" db="EMBL/GenBank/DDBJ databases">
        <title>The complete chromosome 1 of Sphaerobacter thermophilus DSM 20745.</title>
        <authorList>
            <person name="Lucas S."/>
            <person name="Copeland A."/>
            <person name="Lapidus A."/>
            <person name="Glavina del Rio T."/>
            <person name="Dalin E."/>
            <person name="Tice H."/>
            <person name="Bruce D."/>
            <person name="Goodwin L."/>
            <person name="Pitluck S."/>
            <person name="Kyrpides N."/>
            <person name="Mavromatis K."/>
            <person name="Ivanova N."/>
            <person name="Mikhailova N."/>
            <person name="LaButti K.M."/>
            <person name="Clum A."/>
            <person name="Sun H.I."/>
            <person name="Brettin T."/>
            <person name="Detter J.C."/>
            <person name="Han C."/>
            <person name="Larimer F."/>
            <person name="Land M."/>
            <person name="Hauser L."/>
            <person name="Markowitz V."/>
            <person name="Cheng J.F."/>
            <person name="Hugenholtz P."/>
            <person name="Woyke T."/>
            <person name="Wu D."/>
            <person name="Steenblock K."/>
            <person name="Schneider S."/>
            <person name="Pukall R."/>
            <person name="Goeker M."/>
            <person name="Klenk H.P."/>
            <person name="Eisen J.A."/>
        </authorList>
    </citation>
    <scope>NUCLEOTIDE SEQUENCE [LARGE SCALE GENOMIC DNA]</scope>
    <source>
        <strain evidence="7">ATCC 49802 / DSM 20745 / S 6022</strain>
    </source>
</reference>
<dbReference type="eggNOG" id="COG1131">
    <property type="taxonomic scope" value="Bacteria"/>
</dbReference>
<dbReference type="PANTHER" id="PTHR43335:SF2">
    <property type="entry name" value="ABC TRANSPORTER, ATP-BINDING PROTEIN"/>
    <property type="match status" value="1"/>
</dbReference>
<dbReference type="OrthoDB" id="9775135at2"/>
<evidence type="ECO:0000313" key="6">
    <source>
        <dbReference type="EMBL" id="ACZ39507.1"/>
    </source>
</evidence>
<dbReference type="STRING" id="479434.Sthe_2079"/>
<evidence type="ECO:0000256" key="1">
    <source>
        <dbReference type="ARBA" id="ARBA00005417"/>
    </source>
</evidence>
<keyword evidence="3" id="KW-0547">Nucleotide-binding</keyword>
<accession>D1C5V5</accession>
<dbReference type="SUPFAM" id="SSF52540">
    <property type="entry name" value="P-loop containing nucleoside triphosphate hydrolases"/>
    <property type="match status" value="1"/>
</dbReference>
<gene>
    <name evidence="6" type="ordered locus">Sthe_2079</name>
</gene>
<dbReference type="KEGG" id="sti:Sthe_2079"/>
<sequence>MEIVIEELSKHYGSVRALDGVSLRVPGGMFGLLGPNGAGKTTLMRILVTLLAPTSGRVTIGGIDVMRDPAKVRERLGYIPQEFGFYRSLNAYEMLDYIGTMKRIPPRERKRQIEAVLEEVNLTADAKRRVGTYSGGMKQRLGIAQALLGDPDLLVVDEPTAGLDPEERIRFRNLLVRISGRRTVLLSTHIVADVEASCTGLAVLRQGRLAFAGTPEELVERARGRVWQVEVEPGEWDEVAARVQVVSSRTVGGRVQLRVVADENPLGRGVPVEPGLEDGYLAVSGSVQREEWLVHV</sequence>
<dbReference type="Pfam" id="PF00005">
    <property type="entry name" value="ABC_tran"/>
    <property type="match status" value="1"/>
</dbReference>
<protein>
    <submittedName>
        <fullName evidence="6">ABC transporter related protein</fullName>
    </submittedName>
</protein>
<evidence type="ECO:0000313" key="7">
    <source>
        <dbReference type="Proteomes" id="UP000002027"/>
    </source>
</evidence>
<name>D1C5V5_SPHTD</name>
<keyword evidence="4" id="KW-0067">ATP-binding</keyword>
<dbReference type="Proteomes" id="UP000002027">
    <property type="component" value="Chromosome 1"/>
</dbReference>
<dbReference type="GO" id="GO:0016887">
    <property type="term" value="F:ATP hydrolysis activity"/>
    <property type="evidence" value="ECO:0007669"/>
    <property type="project" value="InterPro"/>
</dbReference>
<dbReference type="SMART" id="SM00382">
    <property type="entry name" value="AAA"/>
    <property type="match status" value="1"/>
</dbReference>
<feature type="domain" description="ABC transporter" evidence="5">
    <location>
        <begin position="3"/>
        <end position="231"/>
    </location>
</feature>
<dbReference type="HOGENOM" id="CLU_000604_1_2_0"/>
<keyword evidence="7" id="KW-1185">Reference proteome</keyword>
<dbReference type="CDD" id="cd03264">
    <property type="entry name" value="ABC_drug_resistance_like"/>
    <property type="match status" value="1"/>
</dbReference>
<dbReference type="RefSeq" id="WP_012872553.1">
    <property type="nucleotide sequence ID" value="NC_013523.1"/>
</dbReference>
<evidence type="ECO:0000256" key="3">
    <source>
        <dbReference type="ARBA" id="ARBA00022741"/>
    </source>
</evidence>
<dbReference type="PROSITE" id="PS00211">
    <property type="entry name" value="ABC_TRANSPORTER_1"/>
    <property type="match status" value="1"/>
</dbReference>
<evidence type="ECO:0000256" key="4">
    <source>
        <dbReference type="ARBA" id="ARBA00022840"/>
    </source>
</evidence>
<proteinExistence type="inferred from homology"/>